<protein>
    <submittedName>
        <fullName evidence="2">Uncharacterized protein</fullName>
    </submittedName>
</protein>
<reference evidence="2" key="2">
    <citation type="submission" date="2020-09" db="EMBL/GenBank/DDBJ databases">
        <authorList>
            <person name="Sun Q."/>
            <person name="Zhou Y."/>
        </authorList>
    </citation>
    <scope>NUCLEOTIDE SEQUENCE</scope>
    <source>
        <strain evidence="2">CGMCC 1.12214</strain>
    </source>
</reference>
<keyword evidence="3" id="KW-1185">Reference proteome</keyword>
<name>A0A917IB59_9HYPH</name>
<proteinExistence type="predicted"/>
<sequence length="68" mass="7199">MSGGEGERGDARNDAEDPQRTTVNLVAAILCLLLLGAGLFLVESMDRAKKAQNCLEAGRRNCAALPAR</sequence>
<keyword evidence="1" id="KW-0472">Membrane</keyword>
<dbReference type="AlphaFoldDB" id="A0A917IB59"/>
<dbReference type="RefSeq" id="WP_188520323.1">
    <property type="nucleotide sequence ID" value="NZ_BMES01000003.1"/>
</dbReference>
<organism evidence="2 3">
    <name type="scientific">Alsobacter metallidurans</name>
    <dbReference type="NCBI Taxonomy" id="340221"/>
    <lineage>
        <taxon>Bacteria</taxon>
        <taxon>Pseudomonadati</taxon>
        <taxon>Pseudomonadota</taxon>
        <taxon>Alphaproteobacteria</taxon>
        <taxon>Hyphomicrobiales</taxon>
        <taxon>Alsobacteraceae</taxon>
        <taxon>Alsobacter</taxon>
    </lineage>
</organism>
<gene>
    <name evidence="2" type="ORF">GCM10007036_45010</name>
</gene>
<reference evidence="2" key="1">
    <citation type="journal article" date="2014" name="Int. J. Syst. Evol. Microbiol.">
        <title>Complete genome sequence of Corynebacterium casei LMG S-19264T (=DSM 44701T), isolated from a smear-ripened cheese.</title>
        <authorList>
            <consortium name="US DOE Joint Genome Institute (JGI-PGF)"/>
            <person name="Walter F."/>
            <person name="Albersmeier A."/>
            <person name="Kalinowski J."/>
            <person name="Ruckert C."/>
        </authorList>
    </citation>
    <scope>NUCLEOTIDE SEQUENCE</scope>
    <source>
        <strain evidence="2">CGMCC 1.12214</strain>
    </source>
</reference>
<feature type="transmembrane region" description="Helical" evidence="1">
    <location>
        <begin position="22"/>
        <end position="42"/>
    </location>
</feature>
<dbReference type="EMBL" id="BMES01000003">
    <property type="protein sequence ID" value="GGH32815.1"/>
    <property type="molecule type" value="Genomic_DNA"/>
</dbReference>
<evidence type="ECO:0000256" key="1">
    <source>
        <dbReference type="SAM" id="Phobius"/>
    </source>
</evidence>
<comment type="caution">
    <text evidence="2">The sequence shown here is derived from an EMBL/GenBank/DDBJ whole genome shotgun (WGS) entry which is preliminary data.</text>
</comment>
<dbReference type="Proteomes" id="UP000603912">
    <property type="component" value="Unassembled WGS sequence"/>
</dbReference>
<accession>A0A917IB59</accession>
<evidence type="ECO:0000313" key="3">
    <source>
        <dbReference type="Proteomes" id="UP000603912"/>
    </source>
</evidence>
<evidence type="ECO:0000313" key="2">
    <source>
        <dbReference type="EMBL" id="GGH32815.1"/>
    </source>
</evidence>
<keyword evidence="1" id="KW-0812">Transmembrane</keyword>
<keyword evidence="1" id="KW-1133">Transmembrane helix</keyword>